<evidence type="ECO:0000313" key="1">
    <source>
        <dbReference type="EMBL" id="SPN96654.1"/>
    </source>
</evidence>
<accession>A0AAE8MNH4</accession>
<protein>
    <submittedName>
        <fullName evidence="1">Uncharacterized protein</fullName>
    </submittedName>
</protein>
<sequence length="149" mass="15861">MCGHEITPKPRGGALAALSSTEVSGGFAARADLVFHSPNSPRSTTATHIRLTPFGEDSPSSDCLQDYVVVIHKTGDLLQAAEECGHFCEFPLKSVTDEVGAFEVDLVLAKPVSLEVGNEGIIGRRISLYSHSSPARRRLVAEGIVGFNI</sequence>
<name>A0AAE8MNH4_9PEZI</name>
<proteinExistence type="predicted"/>
<evidence type="ECO:0000313" key="2">
    <source>
        <dbReference type="Proteomes" id="UP001187682"/>
    </source>
</evidence>
<organism evidence="1 2">
    <name type="scientific">Cephalotrichum gorgonifer</name>
    <dbReference type="NCBI Taxonomy" id="2041049"/>
    <lineage>
        <taxon>Eukaryota</taxon>
        <taxon>Fungi</taxon>
        <taxon>Dikarya</taxon>
        <taxon>Ascomycota</taxon>
        <taxon>Pezizomycotina</taxon>
        <taxon>Sordariomycetes</taxon>
        <taxon>Hypocreomycetidae</taxon>
        <taxon>Microascales</taxon>
        <taxon>Microascaceae</taxon>
        <taxon>Cephalotrichum</taxon>
    </lineage>
</organism>
<dbReference type="Proteomes" id="UP001187682">
    <property type="component" value="Unassembled WGS sequence"/>
</dbReference>
<keyword evidence="2" id="KW-1185">Reference proteome</keyword>
<comment type="caution">
    <text evidence="1">The sequence shown here is derived from an EMBL/GenBank/DDBJ whole genome shotgun (WGS) entry which is preliminary data.</text>
</comment>
<reference evidence="1" key="1">
    <citation type="submission" date="2018-03" db="EMBL/GenBank/DDBJ databases">
        <authorList>
            <person name="Guldener U."/>
        </authorList>
    </citation>
    <scope>NUCLEOTIDE SEQUENCE</scope>
</reference>
<gene>
    <name evidence="1" type="ORF">DNG_00175</name>
</gene>
<dbReference type="AlphaFoldDB" id="A0AAE8MNH4"/>
<dbReference type="EMBL" id="ONZQ02000001">
    <property type="protein sequence ID" value="SPN96654.1"/>
    <property type="molecule type" value="Genomic_DNA"/>
</dbReference>